<evidence type="ECO:0000313" key="1">
    <source>
        <dbReference type="EMBL" id="KAJ7713073.1"/>
    </source>
</evidence>
<protein>
    <recommendedName>
        <fullName evidence="4">BTB domain-containing protein</fullName>
    </recommendedName>
</protein>
<dbReference type="AlphaFoldDB" id="A0AAD7ME93"/>
<sequence length="302" mass="33499">MKRSEELWLSDGDLIIQAQNVSFRIHANALAENSKVFADMMEFPQNIGDGSKDKVDGVAVVRLFDSDADAAIFLKAIFDDSFFLPPPSPTSITLLLDVLRLSNKYDAQPLFRRALLHLEALYPTTLVAFRAIPEPPHITHPDGPLAFHLAVLAAATAIACHPLRDILAAAWDALPGPAQHRILTTHTGRLERLRVVNRIKFYDPSALGCDWREGCPYNAHGAVVDLVTLMASDDKVVDALRYWTPEVRVEYKDTRCGECLYNFEGDIEADEKKVWEGLPATIGFAGWDEVMGMRARVMDAGA</sequence>
<accession>A0AAD7ME93</accession>
<comment type="caution">
    <text evidence="1">The sequence shown here is derived from an EMBL/GenBank/DDBJ whole genome shotgun (WGS) entry which is preliminary data.</text>
</comment>
<gene>
    <name evidence="2" type="ORF">DFH07DRAFT_825555</name>
    <name evidence="1" type="ORF">DFH07DRAFT_863957</name>
</gene>
<evidence type="ECO:0000313" key="2">
    <source>
        <dbReference type="EMBL" id="KAJ7752513.1"/>
    </source>
</evidence>
<dbReference type="Proteomes" id="UP001215280">
    <property type="component" value="Unassembled WGS sequence"/>
</dbReference>
<dbReference type="CDD" id="cd18186">
    <property type="entry name" value="BTB_POZ_ZBTB_KLHL-like"/>
    <property type="match status" value="1"/>
</dbReference>
<dbReference type="Gene3D" id="3.30.710.10">
    <property type="entry name" value="Potassium Channel Kv1.1, Chain A"/>
    <property type="match status" value="1"/>
</dbReference>
<dbReference type="InterPro" id="IPR011333">
    <property type="entry name" value="SKP1/BTB/POZ_sf"/>
</dbReference>
<reference evidence="1" key="1">
    <citation type="submission" date="2023-03" db="EMBL/GenBank/DDBJ databases">
        <title>Massive genome expansion in bonnet fungi (Mycena s.s.) driven by repeated elements and novel gene families across ecological guilds.</title>
        <authorList>
            <consortium name="Lawrence Berkeley National Laboratory"/>
            <person name="Harder C.B."/>
            <person name="Miyauchi S."/>
            <person name="Viragh M."/>
            <person name="Kuo A."/>
            <person name="Thoen E."/>
            <person name="Andreopoulos B."/>
            <person name="Lu D."/>
            <person name="Skrede I."/>
            <person name="Drula E."/>
            <person name="Henrissat B."/>
            <person name="Morin E."/>
            <person name="Kohler A."/>
            <person name="Barry K."/>
            <person name="LaButti K."/>
            <person name="Morin E."/>
            <person name="Salamov A."/>
            <person name="Lipzen A."/>
            <person name="Mereny Z."/>
            <person name="Hegedus B."/>
            <person name="Baldrian P."/>
            <person name="Stursova M."/>
            <person name="Weitz H."/>
            <person name="Taylor A."/>
            <person name="Grigoriev I.V."/>
            <person name="Nagy L.G."/>
            <person name="Martin F."/>
            <person name="Kauserud H."/>
        </authorList>
    </citation>
    <scope>NUCLEOTIDE SEQUENCE</scope>
    <source>
        <strain evidence="1">CBHHK188m</strain>
    </source>
</reference>
<evidence type="ECO:0000313" key="3">
    <source>
        <dbReference type="Proteomes" id="UP001215280"/>
    </source>
</evidence>
<dbReference type="EMBL" id="JARJLG010000408">
    <property type="protein sequence ID" value="KAJ7713073.1"/>
    <property type="molecule type" value="Genomic_DNA"/>
</dbReference>
<proteinExistence type="predicted"/>
<keyword evidence="3" id="KW-1185">Reference proteome</keyword>
<name>A0AAD7ME93_9AGAR</name>
<dbReference type="EMBL" id="JARJLG010000074">
    <property type="protein sequence ID" value="KAJ7752513.1"/>
    <property type="molecule type" value="Genomic_DNA"/>
</dbReference>
<organism evidence="1 3">
    <name type="scientific">Mycena maculata</name>
    <dbReference type="NCBI Taxonomy" id="230809"/>
    <lineage>
        <taxon>Eukaryota</taxon>
        <taxon>Fungi</taxon>
        <taxon>Dikarya</taxon>
        <taxon>Basidiomycota</taxon>
        <taxon>Agaricomycotina</taxon>
        <taxon>Agaricomycetes</taxon>
        <taxon>Agaricomycetidae</taxon>
        <taxon>Agaricales</taxon>
        <taxon>Marasmiineae</taxon>
        <taxon>Mycenaceae</taxon>
        <taxon>Mycena</taxon>
    </lineage>
</organism>
<evidence type="ECO:0008006" key="4">
    <source>
        <dbReference type="Google" id="ProtNLM"/>
    </source>
</evidence>